<dbReference type="EMBL" id="BMLV01000001">
    <property type="protein sequence ID" value="GGP02088.1"/>
    <property type="molecule type" value="Genomic_DNA"/>
</dbReference>
<feature type="signal peptide" evidence="1">
    <location>
        <begin position="1"/>
        <end position="21"/>
    </location>
</feature>
<reference evidence="4" key="1">
    <citation type="journal article" date="2019" name="Int. J. Syst. Evol. Microbiol.">
        <title>The Global Catalogue of Microorganisms (GCM) 10K type strain sequencing project: providing services to taxonomists for standard genome sequencing and annotation.</title>
        <authorList>
            <consortium name="The Broad Institute Genomics Platform"/>
            <consortium name="The Broad Institute Genome Sequencing Center for Infectious Disease"/>
            <person name="Wu L."/>
            <person name="Ma J."/>
        </authorList>
    </citation>
    <scope>NUCLEOTIDE SEQUENCE [LARGE SCALE GENOMIC DNA]</scope>
    <source>
        <strain evidence="4">CGMCC 1.7656</strain>
    </source>
</reference>
<dbReference type="InterPro" id="IPR002925">
    <property type="entry name" value="Dienelactn_hydro"/>
</dbReference>
<dbReference type="InterPro" id="IPR050261">
    <property type="entry name" value="FrsA_esterase"/>
</dbReference>
<evidence type="ECO:0000313" key="3">
    <source>
        <dbReference type="EMBL" id="GGP02088.1"/>
    </source>
</evidence>
<sequence>MKMKQLFSIGFLTLALMSVSAQQLKPVSYADGTQKLNGLVTSNAGKKLQGVLILPAWKGIDNEAKQAALDLEKAGYIAFIADIYGEGNVPTDNGAAAKIAGQYKQDYQAYQKRIALALEQLKKAGADKVAVIGYCFGGTGALEAARAQLPVAGVISIHGGLGKDASRPNGTLNTKILIEHPAEDQSVPQEMVNALIKEMNEGKADWQIYTYAYSKHTFTNPESKDYNPVMAKRAWQHTLMFLDEVLKR</sequence>
<comment type="caution">
    <text evidence="3">The sequence shown here is derived from an EMBL/GenBank/DDBJ whole genome shotgun (WGS) entry which is preliminary data.</text>
</comment>
<organism evidence="3 4">
    <name type="scientific">Cloacibacterium rupense</name>
    <dbReference type="NCBI Taxonomy" id="517423"/>
    <lineage>
        <taxon>Bacteria</taxon>
        <taxon>Pseudomonadati</taxon>
        <taxon>Bacteroidota</taxon>
        <taxon>Flavobacteriia</taxon>
        <taxon>Flavobacteriales</taxon>
        <taxon>Weeksellaceae</taxon>
    </lineage>
</organism>
<accession>A0ABQ2NHF1</accession>
<feature type="chain" id="PRO_5046258482" evidence="1">
    <location>
        <begin position="22"/>
        <end position="248"/>
    </location>
</feature>
<keyword evidence="4" id="KW-1185">Reference proteome</keyword>
<dbReference type="Proteomes" id="UP000620064">
    <property type="component" value="Unassembled WGS sequence"/>
</dbReference>
<evidence type="ECO:0000259" key="2">
    <source>
        <dbReference type="Pfam" id="PF01738"/>
    </source>
</evidence>
<dbReference type="Pfam" id="PF01738">
    <property type="entry name" value="DLH"/>
    <property type="match status" value="1"/>
</dbReference>
<proteinExistence type="predicted"/>
<evidence type="ECO:0000313" key="4">
    <source>
        <dbReference type="Proteomes" id="UP000620064"/>
    </source>
</evidence>
<keyword evidence="3" id="KW-0378">Hydrolase</keyword>
<dbReference type="SUPFAM" id="SSF53474">
    <property type="entry name" value="alpha/beta-Hydrolases"/>
    <property type="match status" value="1"/>
</dbReference>
<dbReference type="PANTHER" id="PTHR22946:SF0">
    <property type="entry name" value="DIENELACTONE HYDROLASE DOMAIN-CONTAINING PROTEIN"/>
    <property type="match status" value="1"/>
</dbReference>
<dbReference type="PANTHER" id="PTHR22946">
    <property type="entry name" value="DIENELACTONE HYDROLASE DOMAIN-CONTAINING PROTEIN-RELATED"/>
    <property type="match status" value="1"/>
</dbReference>
<dbReference type="InterPro" id="IPR029058">
    <property type="entry name" value="AB_hydrolase_fold"/>
</dbReference>
<keyword evidence="1" id="KW-0732">Signal</keyword>
<evidence type="ECO:0000256" key="1">
    <source>
        <dbReference type="SAM" id="SignalP"/>
    </source>
</evidence>
<protein>
    <submittedName>
        <fullName evidence="3">Dienelactone hydrolase</fullName>
    </submittedName>
</protein>
<dbReference type="GO" id="GO:0016787">
    <property type="term" value="F:hydrolase activity"/>
    <property type="evidence" value="ECO:0007669"/>
    <property type="project" value="UniProtKB-KW"/>
</dbReference>
<name>A0ABQ2NHF1_9FLAO</name>
<dbReference type="Gene3D" id="3.40.50.1820">
    <property type="entry name" value="alpha/beta hydrolase"/>
    <property type="match status" value="1"/>
</dbReference>
<gene>
    <name evidence="3" type="ORF">GCM10010992_05070</name>
</gene>
<feature type="domain" description="Dienelactone hydrolase" evidence="2">
    <location>
        <begin position="38"/>
        <end position="245"/>
    </location>
</feature>